<dbReference type="Gene3D" id="3.10.50.10">
    <property type="match status" value="1"/>
</dbReference>
<dbReference type="GO" id="GO:0005576">
    <property type="term" value="C:extracellular region"/>
    <property type="evidence" value="ECO:0007669"/>
    <property type="project" value="UniProtKB-SubCell"/>
</dbReference>
<evidence type="ECO:0000259" key="16">
    <source>
        <dbReference type="PROSITE" id="PS51782"/>
    </source>
</evidence>
<evidence type="ECO:0000256" key="14">
    <source>
        <dbReference type="SAM" id="Phobius"/>
    </source>
</evidence>
<dbReference type="InterPro" id="IPR053214">
    <property type="entry name" value="LysM12-like"/>
</dbReference>
<feature type="domain" description="LysM" evidence="16">
    <location>
        <begin position="326"/>
        <end position="375"/>
    </location>
</feature>
<keyword evidence="19" id="KW-1185">Reference proteome</keyword>
<evidence type="ECO:0000256" key="11">
    <source>
        <dbReference type="ARBA" id="ARBA00023295"/>
    </source>
</evidence>
<protein>
    <recommendedName>
        <fullName evidence="4">chitinase</fullName>
        <ecNumber evidence="4">3.2.1.14</ecNumber>
    </recommendedName>
</protein>
<dbReference type="SMART" id="SM00257">
    <property type="entry name" value="LysM"/>
    <property type="match status" value="2"/>
</dbReference>
<evidence type="ECO:0000256" key="15">
    <source>
        <dbReference type="SAM" id="SignalP"/>
    </source>
</evidence>
<dbReference type="SUPFAM" id="SSF51445">
    <property type="entry name" value="(Trans)glycosidases"/>
    <property type="match status" value="1"/>
</dbReference>
<keyword evidence="10" id="KW-0119">Carbohydrate metabolism</keyword>
<dbReference type="SMART" id="SM00636">
    <property type="entry name" value="Glyco_18"/>
    <property type="match status" value="1"/>
</dbReference>
<evidence type="ECO:0000256" key="1">
    <source>
        <dbReference type="ARBA" id="ARBA00000822"/>
    </source>
</evidence>
<dbReference type="SUPFAM" id="SSF57016">
    <property type="entry name" value="Plant lectins/antimicrobial peptides"/>
    <property type="match status" value="1"/>
</dbReference>
<dbReference type="Gene3D" id="3.20.20.80">
    <property type="entry name" value="Glycosidases"/>
    <property type="match status" value="1"/>
</dbReference>
<dbReference type="PROSITE" id="PS51910">
    <property type="entry name" value="GH18_2"/>
    <property type="match status" value="1"/>
</dbReference>
<dbReference type="Gene3D" id="3.10.350.10">
    <property type="entry name" value="LysM domain"/>
    <property type="match status" value="2"/>
</dbReference>
<keyword evidence="12" id="KW-0624">Polysaccharide degradation</keyword>
<feature type="chain" id="PRO_5043015224" description="chitinase" evidence="15">
    <location>
        <begin position="21"/>
        <end position="1288"/>
    </location>
</feature>
<keyword evidence="14" id="KW-0812">Transmembrane</keyword>
<evidence type="ECO:0000256" key="13">
    <source>
        <dbReference type="RuleBase" id="RU000489"/>
    </source>
</evidence>
<feature type="domain" description="LysM" evidence="16">
    <location>
        <begin position="262"/>
        <end position="307"/>
    </location>
</feature>
<keyword evidence="9" id="KW-0843">Virulence</keyword>
<sequence>MRPLRLAGLRAAAAVASVEAVDVDLDEPLYPCPVACADLPASNWTPLLFDFALYNPLHSTINALKRDAAQETSSTLELLQSGADLGESKDSAVSTALQKLSSHFHDGNDGNAPCAETVMFGYHQGVVAGIYLGPSFGKATVSSVMDRLLEQVHSGSATTVTAQLCGEGRNAHHVFGMVVNTAGNITAVQNIVKDWNEAKCLTDFDTKSELNDITVWENPRGLGPFPSITSNGTIASNFTRRASERAAQRSAALRTRQSDTCTTEKVVSGDSYGALASRCGISGADFTRYNPDPNFCSTLQPGQLVCCSSGSLPDVRPKPNEDGSCASHLVVSGDTCSALAGSNGLKLEDIEKFNNGTTWGWYGCNKLLTDMYICLSEGKPPMPYPIQNAVCGPTKPGSTPPTGTQELKDLNPCPLNACCNLWGQCGISGDFCTEKASASGNPGTSGLQNGCVSNCGMEIKNKDAAPASYGRVGYYETWNFNRPCLNMRVDSANTDGSYTVIHWAFAEVNTADWSVKITDDFNQWDKFKKIQAKKVISFGGWGYSTEPETYDVLRQAMTLAHRDAFVSSIASFLSNEGLDGVDFDWEYPGAIDIPGTPPGQATDGPNYLKFLSTMKSKLPSGKTMSIAAPASFWYLKAFPINNMAKLLDYIVYMTYDLHGQWDAGNQYSIDGCPAGNCLRSHVNLTETTTVLAMITKASVPTNKIFVGESSYGRSFKMAEAGCTGPTCTFLGDRLNSPAAKGRCTDTSGYISNAEIDEIINSSDPDPEVGTYLVETFHDGASNSDILVYEGTEWVAYMSKTTKQTRREHWKGFNFAGTIDWAVDLQAFTLDDYRDPKTGEFPEDLQDLPPALGDCKGSYATLEAINAATDISDYCASVYTVEVLANTLKASMSEYDALIADGYDKKFHTRKSVRKFMYDHGNDYFHCDVSEAHECCDWCHHTFVDESHCRYCDNKYCAGWSTICDNPEVLCDGPEVGWFNVSGPCPPDYSLRAGPEPTDGYGQTVYWHLDGDREADFWADLYTGVGIDKDNIRFEDVENYHYCTPATPEDCKYFGWDFGIPVPHGYDEEDVINPKDVVSDAYANLKNIVADLPRAVGELKAQTFEGPSAGDLADAIALPVFMIEDAVSNIKTISDTIDEMEEERRKNIILAFLSAIFFFVPVIGEIASAVASLATIGRIISILGAAGQLAADIYSVVDTEGNDPLAIFSVVLAPLAIFDAVQIAKAATRARGMSAEDIGKLGKNVHAKMDLVRKTSSVCKAMAKRNVFPVGALPMSGLNADPVWSRDFN</sequence>
<evidence type="ECO:0000313" key="18">
    <source>
        <dbReference type="EMBL" id="KAK3939523.1"/>
    </source>
</evidence>
<dbReference type="InterPro" id="IPR001223">
    <property type="entry name" value="Glyco_hydro18_cat"/>
</dbReference>
<dbReference type="EMBL" id="MU853810">
    <property type="protein sequence ID" value="KAK3939523.1"/>
    <property type="molecule type" value="Genomic_DNA"/>
</dbReference>
<dbReference type="GO" id="GO:0000272">
    <property type="term" value="P:polysaccharide catabolic process"/>
    <property type="evidence" value="ECO:0007669"/>
    <property type="project" value="UniProtKB-KW"/>
</dbReference>
<dbReference type="InterPro" id="IPR011583">
    <property type="entry name" value="Chitinase_II/V-like_cat"/>
</dbReference>
<evidence type="ECO:0000256" key="5">
    <source>
        <dbReference type="ARBA" id="ARBA00022525"/>
    </source>
</evidence>
<evidence type="ECO:0000256" key="9">
    <source>
        <dbReference type="ARBA" id="ARBA00023026"/>
    </source>
</evidence>
<dbReference type="InterPro" id="IPR036861">
    <property type="entry name" value="Endochitinase-like_sf"/>
</dbReference>
<dbReference type="GO" id="GO:0008843">
    <property type="term" value="F:endochitinase activity"/>
    <property type="evidence" value="ECO:0007669"/>
    <property type="project" value="UniProtKB-EC"/>
</dbReference>
<keyword evidence="7 13" id="KW-0378">Hydrolase</keyword>
<organism evidence="18 19">
    <name type="scientific">Diplogelasinospora grovesii</name>
    <dbReference type="NCBI Taxonomy" id="303347"/>
    <lineage>
        <taxon>Eukaryota</taxon>
        <taxon>Fungi</taxon>
        <taxon>Dikarya</taxon>
        <taxon>Ascomycota</taxon>
        <taxon>Pezizomycotina</taxon>
        <taxon>Sordariomycetes</taxon>
        <taxon>Sordariomycetidae</taxon>
        <taxon>Sordariales</taxon>
        <taxon>Diplogelasinosporaceae</taxon>
        <taxon>Diplogelasinospora</taxon>
    </lineage>
</organism>
<gene>
    <name evidence="18" type="ORF">QBC46DRAFT_459640</name>
</gene>
<evidence type="ECO:0000256" key="2">
    <source>
        <dbReference type="ARBA" id="ARBA00004613"/>
    </source>
</evidence>
<comment type="similarity">
    <text evidence="3">Belongs to the glycosyl hydrolase 18 family. Chitinase class V subfamily.</text>
</comment>
<keyword evidence="11 13" id="KW-0326">Glycosidase</keyword>
<dbReference type="CDD" id="cd02878">
    <property type="entry name" value="GH18_zymocin_alpha"/>
    <property type="match status" value="1"/>
</dbReference>
<evidence type="ECO:0000256" key="7">
    <source>
        <dbReference type="ARBA" id="ARBA00022801"/>
    </source>
</evidence>
<evidence type="ECO:0000256" key="4">
    <source>
        <dbReference type="ARBA" id="ARBA00012729"/>
    </source>
</evidence>
<dbReference type="PANTHER" id="PTHR47700">
    <property type="entry name" value="V CHITINASE, PUTATIVE (AFU_ORTHOLOGUE AFUA_6G13720)-RELATED"/>
    <property type="match status" value="1"/>
</dbReference>
<dbReference type="InterPro" id="IPR029070">
    <property type="entry name" value="Chitinase_insertion_sf"/>
</dbReference>
<dbReference type="PANTHER" id="PTHR47700:SF2">
    <property type="entry name" value="CHITINASE"/>
    <property type="match status" value="1"/>
</dbReference>
<reference evidence="19" key="1">
    <citation type="journal article" date="2023" name="Mol. Phylogenet. Evol.">
        <title>Genome-scale phylogeny and comparative genomics of the fungal order Sordariales.</title>
        <authorList>
            <person name="Hensen N."/>
            <person name="Bonometti L."/>
            <person name="Westerberg I."/>
            <person name="Brannstrom I.O."/>
            <person name="Guillou S."/>
            <person name="Cros-Aarteil S."/>
            <person name="Calhoun S."/>
            <person name="Haridas S."/>
            <person name="Kuo A."/>
            <person name="Mondo S."/>
            <person name="Pangilinan J."/>
            <person name="Riley R."/>
            <person name="LaButti K."/>
            <person name="Andreopoulos B."/>
            <person name="Lipzen A."/>
            <person name="Chen C."/>
            <person name="Yan M."/>
            <person name="Daum C."/>
            <person name="Ng V."/>
            <person name="Clum A."/>
            <person name="Steindorff A."/>
            <person name="Ohm R.A."/>
            <person name="Martin F."/>
            <person name="Silar P."/>
            <person name="Natvig D.O."/>
            <person name="Lalanne C."/>
            <person name="Gautier V."/>
            <person name="Ament-Velasquez S.L."/>
            <person name="Kruys A."/>
            <person name="Hutchinson M.I."/>
            <person name="Powell A.J."/>
            <person name="Barry K."/>
            <person name="Miller A.N."/>
            <person name="Grigoriev I.V."/>
            <person name="Debuchy R."/>
            <person name="Gladieux P."/>
            <person name="Hiltunen Thoren M."/>
            <person name="Johannesson H."/>
        </authorList>
    </citation>
    <scope>NUCLEOTIDE SEQUENCE [LARGE SCALE GENOMIC DNA]</scope>
    <source>
        <strain evidence="19">CBS 340.73</strain>
    </source>
</reference>
<evidence type="ECO:0000256" key="3">
    <source>
        <dbReference type="ARBA" id="ARBA00008682"/>
    </source>
</evidence>
<comment type="catalytic activity">
    <reaction evidence="1">
        <text>Random endo-hydrolysis of N-acetyl-beta-D-glucosaminide (1-&gt;4)-beta-linkages in chitin and chitodextrins.</text>
        <dbReference type="EC" id="3.2.1.14"/>
    </reaction>
</comment>
<evidence type="ECO:0000256" key="6">
    <source>
        <dbReference type="ARBA" id="ARBA00022669"/>
    </source>
</evidence>
<evidence type="ECO:0000256" key="10">
    <source>
        <dbReference type="ARBA" id="ARBA00023277"/>
    </source>
</evidence>
<proteinExistence type="inferred from homology"/>
<dbReference type="SUPFAM" id="SSF54106">
    <property type="entry name" value="LysM domain"/>
    <property type="match status" value="2"/>
</dbReference>
<dbReference type="Pfam" id="PF00704">
    <property type="entry name" value="Glyco_hydro_18"/>
    <property type="match status" value="1"/>
</dbReference>
<keyword evidence="8" id="KW-0146">Chitin degradation</keyword>
<dbReference type="InterPro" id="IPR017853">
    <property type="entry name" value="GH"/>
</dbReference>
<feature type="transmembrane region" description="Helical" evidence="14">
    <location>
        <begin position="1147"/>
        <end position="1166"/>
    </location>
</feature>
<feature type="signal peptide" evidence="15">
    <location>
        <begin position="1"/>
        <end position="20"/>
    </location>
</feature>
<keyword evidence="14" id="KW-1133">Transmembrane helix</keyword>
<accession>A0AAN6N789</accession>
<evidence type="ECO:0000259" key="17">
    <source>
        <dbReference type="PROSITE" id="PS51910"/>
    </source>
</evidence>
<keyword evidence="6" id="KW-0147">Chitin-binding</keyword>
<dbReference type="SUPFAM" id="SSF54556">
    <property type="entry name" value="Chitinase insertion domain"/>
    <property type="match status" value="1"/>
</dbReference>
<dbReference type="CDD" id="cd00035">
    <property type="entry name" value="ChtBD1"/>
    <property type="match status" value="1"/>
</dbReference>
<dbReference type="CDD" id="cd00118">
    <property type="entry name" value="LysM"/>
    <property type="match status" value="2"/>
</dbReference>
<dbReference type="Proteomes" id="UP001303473">
    <property type="component" value="Unassembled WGS sequence"/>
</dbReference>
<evidence type="ECO:0000256" key="8">
    <source>
        <dbReference type="ARBA" id="ARBA00023024"/>
    </source>
</evidence>
<dbReference type="Pfam" id="PF01476">
    <property type="entry name" value="LysM"/>
    <property type="match status" value="2"/>
</dbReference>
<dbReference type="GO" id="GO:0008061">
    <property type="term" value="F:chitin binding"/>
    <property type="evidence" value="ECO:0007669"/>
    <property type="project" value="UniProtKB-KW"/>
</dbReference>
<dbReference type="PROSITE" id="PS01095">
    <property type="entry name" value="GH18_1"/>
    <property type="match status" value="1"/>
</dbReference>
<dbReference type="PROSITE" id="PS51782">
    <property type="entry name" value="LYSM"/>
    <property type="match status" value="2"/>
</dbReference>
<keyword evidence="14" id="KW-0472">Membrane</keyword>
<evidence type="ECO:0000256" key="12">
    <source>
        <dbReference type="ARBA" id="ARBA00023326"/>
    </source>
</evidence>
<feature type="domain" description="GH18" evidence="17">
    <location>
        <begin position="469"/>
        <end position="840"/>
    </location>
</feature>
<evidence type="ECO:0000313" key="19">
    <source>
        <dbReference type="Proteomes" id="UP001303473"/>
    </source>
</evidence>
<dbReference type="InterPro" id="IPR036779">
    <property type="entry name" value="LysM_dom_sf"/>
</dbReference>
<dbReference type="EC" id="3.2.1.14" evidence="4"/>
<comment type="subcellular location">
    <subcellularLocation>
        <location evidence="2">Secreted</location>
    </subcellularLocation>
</comment>
<comment type="caution">
    <text evidence="18">The sequence shown here is derived from an EMBL/GenBank/DDBJ whole genome shotgun (WGS) entry which is preliminary data.</text>
</comment>
<name>A0AAN6N789_9PEZI</name>
<dbReference type="GO" id="GO:0006032">
    <property type="term" value="P:chitin catabolic process"/>
    <property type="evidence" value="ECO:0007669"/>
    <property type="project" value="UniProtKB-KW"/>
</dbReference>
<dbReference type="InterPro" id="IPR001579">
    <property type="entry name" value="Glyco_hydro_18_chit_AS"/>
</dbReference>
<keyword evidence="15" id="KW-0732">Signal</keyword>
<keyword evidence="5" id="KW-0964">Secreted</keyword>
<dbReference type="InterPro" id="IPR018392">
    <property type="entry name" value="LysM"/>
</dbReference>